<evidence type="ECO:0000259" key="1">
    <source>
        <dbReference type="Pfam" id="PF13649"/>
    </source>
</evidence>
<dbReference type="Gene3D" id="3.40.50.150">
    <property type="entry name" value="Vaccinia Virus protein VP39"/>
    <property type="match status" value="1"/>
</dbReference>
<comment type="caution">
    <text evidence="2">The sequence shown here is derived from an EMBL/GenBank/DDBJ whole genome shotgun (WGS) entry which is preliminary data.</text>
</comment>
<dbReference type="Pfam" id="PF13649">
    <property type="entry name" value="Methyltransf_25"/>
    <property type="match status" value="1"/>
</dbReference>
<dbReference type="AlphaFoldDB" id="A0AAV4GE29"/>
<keyword evidence="3" id="KW-1185">Reference proteome</keyword>
<gene>
    <name evidence="2" type="ORF">ElyMa_000654100</name>
</gene>
<organism evidence="2 3">
    <name type="scientific">Elysia marginata</name>
    <dbReference type="NCBI Taxonomy" id="1093978"/>
    <lineage>
        <taxon>Eukaryota</taxon>
        <taxon>Metazoa</taxon>
        <taxon>Spiralia</taxon>
        <taxon>Lophotrochozoa</taxon>
        <taxon>Mollusca</taxon>
        <taxon>Gastropoda</taxon>
        <taxon>Heterobranchia</taxon>
        <taxon>Euthyneura</taxon>
        <taxon>Panpulmonata</taxon>
        <taxon>Sacoglossa</taxon>
        <taxon>Placobranchoidea</taxon>
        <taxon>Plakobranchidae</taxon>
        <taxon>Elysia</taxon>
    </lineage>
</organism>
<accession>A0AAV4GE29</accession>
<dbReference type="InterPro" id="IPR029063">
    <property type="entry name" value="SAM-dependent_MTases_sf"/>
</dbReference>
<proteinExistence type="predicted"/>
<sequence length="159" mass="17322">MSGEKTTILREQFLDPSVGMVGTTKNYDKMADQYNKIVTGYQYKGPVRAAKTLANLVGDRTRSDMKIMDLGCGTGLVGEALHAAGFTNIDGLDPSQGMLDVARSKGVYKELFCAYVALNDEKLPIPDNDDDDDDKDDYNDDVGVGMVVVVLLVLLLLSY</sequence>
<dbReference type="EMBL" id="BMAT01001350">
    <property type="protein sequence ID" value="GFR83657.1"/>
    <property type="molecule type" value="Genomic_DNA"/>
</dbReference>
<dbReference type="SUPFAM" id="SSF53335">
    <property type="entry name" value="S-adenosyl-L-methionine-dependent methyltransferases"/>
    <property type="match status" value="1"/>
</dbReference>
<protein>
    <submittedName>
        <fullName evidence="2">Williams-Beuren syndrome chromosomal region 27 protein-like</fullName>
    </submittedName>
</protein>
<dbReference type="Proteomes" id="UP000762676">
    <property type="component" value="Unassembled WGS sequence"/>
</dbReference>
<dbReference type="InterPro" id="IPR041698">
    <property type="entry name" value="Methyltransf_25"/>
</dbReference>
<evidence type="ECO:0000313" key="2">
    <source>
        <dbReference type="EMBL" id="GFR83657.1"/>
    </source>
</evidence>
<dbReference type="CDD" id="cd02440">
    <property type="entry name" value="AdoMet_MTases"/>
    <property type="match status" value="1"/>
</dbReference>
<feature type="domain" description="Methyltransferase" evidence="1">
    <location>
        <begin position="67"/>
        <end position="128"/>
    </location>
</feature>
<evidence type="ECO:0000313" key="3">
    <source>
        <dbReference type="Proteomes" id="UP000762676"/>
    </source>
</evidence>
<name>A0AAV4GE29_9GAST</name>
<reference evidence="2 3" key="1">
    <citation type="journal article" date="2021" name="Elife">
        <title>Chloroplast acquisition without the gene transfer in kleptoplastic sea slugs, Plakobranchus ocellatus.</title>
        <authorList>
            <person name="Maeda T."/>
            <person name="Takahashi S."/>
            <person name="Yoshida T."/>
            <person name="Shimamura S."/>
            <person name="Takaki Y."/>
            <person name="Nagai Y."/>
            <person name="Toyoda A."/>
            <person name="Suzuki Y."/>
            <person name="Arimoto A."/>
            <person name="Ishii H."/>
            <person name="Satoh N."/>
            <person name="Nishiyama T."/>
            <person name="Hasebe M."/>
            <person name="Maruyama T."/>
            <person name="Minagawa J."/>
            <person name="Obokata J."/>
            <person name="Shigenobu S."/>
        </authorList>
    </citation>
    <scope>NUCLEOTIDE SEQUENCE [LARGE SCALE GENOMIC DNA]</scope>
</reference>